<keyword evidence="1" id="KW-0812">Transmembrane</keyword>
<dbReference type="AlphaFoldDB" id="A0A445MQN3"/>
<keyword evidence="1" id="KW-0472">Membrane</keyword>
<gene>
    <name evidence="2" type="ORF">PITCH_A1020019</name>
</gene>
<protein>
    <submittedName>
        <fullName evidence="2">Uncharacterized protein</fullName>
    </submittedName>
</protein>
<accession>A0A445MQN3</accession>
<evidence type="ECO:0000313" key="2">
    <source>
        <dbReference type="EMBL" id="SPD71774.1"/>
    </source>
</evidence>
<dbReference type="EMBL" id="OJIN01000005">
    <property type="protein sequence ID" value="SPD71774.1"/>
    <property type="molecule type" value="Genomic_DNA"/>
</dbReference>
<evidence type="ECO:0000256" key="1">
    <source>
        <dbReference type="SAM" id="Phobius"/>
    </source>
</evidence>
<proteinExistence type="predicted"/>
<name>A0A445MQN3_9BACT</name>
<organism evidence="2">
    <name type="scientific">uncultured Desulfobacterium sp</name>
    <dbReference type="NCBI Taxonomy" id="201089"/>
    <lineage>
        <taxon>Bacteria</taxon>
        <taxon>Pseudomonadati</taxon>
        <taxon>Thermodesulfobacteriota</taxon>
        <taxon>Desulfobacteria</taxon>
        <taxon>Desulfobacterales</taxon>
        <taxon>Desulfobacteriaceae</taxon>
        <taxon>Desulfobacterium</taxon>
        <taxon>environmental samples</taxon>
    </lineage>
</organism>
<keyword evidence="1" id="KW-1133">Transmembrane helix</keyword>
<feature type="transmembrane region" description="Helical" evidence="1">
    <location>
        <begin position="7"/>
        <end position="28"/>
    </location>
</feature>
<sequence length="95" mass="10919">MRRITKAAIWLGIGGALYLISCNHFIYFGGRTVKLLKKKQPTLSRTFFSTSLKTNDVILRDDVLREAGIADLLVEMHLMSEAEKKRLMAKYEKEE</sequence>
<reference evidence="2" key="1">
    <citation type="submission" date="2018-01" db="EMBL/GenBank/DDBJ databases">
        <authorList>
            <person name="Regsiter A."/>
            <person name="William W."/>
        </authorList>
    </citation>
    <scope>NUCLEOTIDE SEQUENCE</scope>
    <source>
        <strain evidence="2">TRIP AH-1</strain>
    </source>
</reference>